<organism evidence="1 2">
    <name type="scientific">Candidatus Pullilachnospira gallistercoris</name>
    <dbReference type="NCBI Taxonomy" id="2840911"/>
    <lineage>
        <taxon>Bacteria</taxon>
        <taxon>Bacillati</taxon>
        <taxon>Bacillota</taxon>
        <taxon>Clostridia</taxon>
        <taxon>Lachnospirales</taxon>
        <taxon>Lachnospiraceae</taxon>
        <taxon>Lachnospiraceae incertae sedis</taxon>
        <taxon>Candidatus Pullilachnospira</taxon>
    </lineage>
</organism>
<accession>A0A9D1EAD9</accession>
<dbReference type="EMBL" id="DVHM01000111">
    <property type="protein sequence ID" value="HIR71024.1"/>
    <property type="molecule type" value="Genomic_DNA"/>
</dbReference>
<dbReference type="Gene3D" id="1.10.3210.10">
    <property type="entry name" value="Hypothetical protein af1432"/>
    <property type="match status" value="1"/>
</dbReference>
<comment type="caution">
    <text evidence="1">The sequence shown here is derived from an EMBL/GenBank/DDBJ whole genome shotgun (WGS) entry which is preliminary data.</text>
</comment>
<name>A0A9D1EAD9_9FIRM</name>
<dbReference type="GO" id="GO:0016787">
    <property type="term" value="F:hydrolase activity"/>
    <property type="evidence" value="ECO:0007669"/>
    <property type="project" value="UniProtKB-KW"/>
</dbReference>
<dbReference type="AlphaFoldDB" id="A0A9D1EAD9"/>
<dbReference type="Proteomes" id="UP000823912">
    <property type="component" value="Unassembled WGS sequence"/>
</dbReference>
<keyword evidence="1" id="KW-0378">Hydrolase</keyword>
<evidence type="ECO:0000313" key="1">
    <source>
        <dbReference type="EMBL" id="HIR71024.1"/>
    </source>
</evidence>
<evidence type="ECO:0000313" key="2">
    <source>
        <dbReference type="Proteomes" id="UP000823912"/>
    </source>
</evidence>
<sequence length="198" mass="22625">MESTITREEALKLLMKYNKESFHILHGLTVEGVMRYFARENGYENEEDYWGIVGLLHDIDFEQYPDQHCKKAPELLRPAGVSEEMIASICSHGYGLCSDIEPKHFMEKMLFACDELTGLIWAAAKMRPSKSVMDMEWKSLKKKYKDKRFAAGCSRDVIATGAQRLGWDLDTLLEQTILAMRSCEQSVAREMETLAGEA</sequence>
<proteinExistence type="predicted"/>
<reference evidence="1" key="2">
    <citation type="journal article" date="2021" name="PeerJ">
        <title>Extensive microbial diversity within the chicken gut microbiome revealed by metagenomics and culture.</title>
        <authorList>
            <person name="Gilroy R."/>
            <person name="Ravi A."/>
            <person name="Getino M."/>
            <person name="Pursley I."/>
            <person name="Horton D.L."/>
            <person name="Alikhan N.F."/>
            <person name="Baker D."/>
            <person name="Gharbi K."/>
            <person name="Hall N."/>
            <person name="Watson M."/>
            <person name="Adriaenssens E.M."/>
            <person name="Foster-Nyarko E."/>
            <person name="Jarju S."/>
            <person name="Secka A."/>
            <person name="Antonio M."/>
            <person name="Oren A."/>
            <person name="Chaudhuri R.R."/>
            <person name="La Ragione R."/>
            <person name="Hildebrand F."/>
            <person name="Pallen M.J."/>
        </authorList>
    </citation>
    <scope>NUCLEOTIDE SEQUENCE</scope>
    <source>
        <strain evidence="1">ChiSjej5B23-6657</strain>
    </source>
</reference>
<dbReference type="PANTHER" id="PTHR38659:SF2">
    <property type="entry name" value="HDIG DOMAIN PROTEIN"/>
    <property type="match status" value="1"/>
</dbReference>
<dbReference type="SUPFAM" id="SSF109604">
    <property type="entry name" value="HD-domain/PDEase-like"/>
    <property type="match status" value="1"/>
</dbReference>
<gene>
    <name evidence="1" type="ORF">IAA55_07065</name>
</gene>
<protein>
    <submittedName>
        <fullName evidence="1">Hydrolase</fullName>
    </submittedName>
</protein>
<dbReference type="PANTHER" id="PTHR38659">
    <property type="entry name" value="METAL-DEPENDENT PHOSPHOHYDROLASE"/>
    <property type="match status" value="1"/>
</dbReference>
<reference evidence="1" key="1">
    <citation type="submission" date="2020-10" db="EMBL/GenBank/DDBJ databases">
        <authorList>
            <person name="Gilroy R."/>
        </authorList>
    </citation>
    <scope>NUCLEOTIDE SEQUENCE</scope>
    <source>
        <strain evidence="1">ChiSjej5B23-6657</strain>
    </source>
</reference>